<sequence>MSDYFRNARHFSIGEYSTFNTVQGDQYNHTTIIRKLTTETKPRLWITGSEEQESEFAQYDEVKRGDIRIACYIHRSTPSDLARYCAKDVFTGKIARGAEKGSRLTVVSYTGRDAQVKIYSGTAKAQLLAINRSKIPLLIFTGDLVPARDFMKDTGPLGQVYFWALSVSGNSKL</sequence>
<evidence type="ECO:0000313" key="2">
    <source>
        <dbReference type="Proteomes" id="UP001465976"/>
    </source>
</evidence>
<protein>
    <submittedName>
        <fullName evidence="1">Uncharacterized protein</fullName>
    </submittedName>
</protein>
<accession>A0ABR3F2Y4</accession>
<comment type="caution">
    <text evidence="1">The sequence shown here is derived from an EMBL/GenBank/DDBJ whole genome shotgun (WGS) entry which is preliminary data.</text>
</comment>
<organism evidence="1 2">
    <name type="scientific">Marasmius crinis-equi</name>
    <dbReference type="NCBI Taxonomy" id="585013"/>
    <lineage>
        <taxon>Eukaryota</taxon>
        <taxon>Fungi</taxon>
        <taxon>Dikarya</taxon>
        <taxon>Basidiomycota</taxon>
        <taxon>Agaricomycotina</taxon>
        <taxon>Agaricomycetes</taxon>
        <taxon>Agaricomycetidae</taxon>
        <taxon>Agaricales</taxon>
        <taxon>Marasmiineae</taxon>
        <taxon>Marasmiaceae</taxon>
        <taxon>Marasmius</taxon>
    </lineage>
</organism>
<proteinExistence type="predicted"/>
<name>A0ABR3F2Y4_9AGAR</name>
<dbReference type="EMBL" id="JBAHYK010001089">
    <property type="protein sequence ID" value="KAL0569570.1"/>
    <property type="molecule type" value="Genomic_DNA"/>
</dbReference>
<reference evidence="1 2" key="1">
    <citation type="submission" date="2024-02" db="EMBL/GenBank/DDBJ databases">
        <title>A draft genome for the cacao thread blight pathogen Marasmius crinis-equi.</title>
        <authorList>
            <person name="Cohen S.P."/>
            <person name="Baruah I.K."/>
            <person name="Amoako-Attah I."/>
            <person name="Bukari Y."/>
            <person name="Meinhardt L.W."/>
            <person name="Bailey B.A."/>
        </authorList>
    </citation>
    <scope>NUCLEOTIDE SEQUENCE [LARGE SCALE GENOMIC DNA]</scope>
    <source>
        <strain evidence="1 2">GH-76</strain>
    </source>
</reference>
<evidence type="ECO:0000313" key="1">
    <source>
        <dbReference type="EMBL" id="KAL0569570.1"/>
    </source>
</evidence>
<keyword evidence="2" id="KW-1185">Reference proteome</keyword>
<gene>
    <name evidence="1" type="ORF">V5O48_012392</name>
</gene>
<dbReference type="Proteomes" id="UP001465976">
    <property type="component" value="Unassembled WGS sequence"/>
</dbReference>